<gene>
    <name evidence="4" type="ORF">S01H4_18177</name>
</gene>
<dbReference type="InterPro" id="IPR002104">
    <property type="entry name" value="Integrase_catalytic"/>
</dbReference>
<dbReference type="PROSITE" id="PS51898">
    <property type="entry name" value="TYR_RECOMBINASE"/>
    <property type="match status" value="1"/>
</dbReference>
<reference evidence="4" key="1">
    <citation type="journal article" date="2014" name="Front. Microbiol.">
        <title>High frequency of phylogenetically diverse reductive dehalogenase-homologous genes in deep subseafloor sedimentary metagenomes.</title>
        <authorList>
            <person name="Kawai M."/>
            <person name="Futagami T."/>
            <person name="Toyoda A."/>
            <person name="Takaki Y."/>
            <person name="Nishi S."/>
            <person name="Hori S."/>
            <person name="Arai W."/>
            <person name="Tsubouchi T."/>
            <person name="Morono Y."/>
            <person name="Uchiyama I."/>
            <person name="Ito T."/>
            <person name="Fujiyama A."/>
            <person name="Inagaki F."/>
            <person name="Takami H."/>
        </authorList>
    </citation>
    <scope>NUCLEOTIDE SEQUENCE</scope>
    <source>
        <strain evidence="4">Expedition CK06-06</strain>
    </source>
</reference>
<organism evidence="4">
    <name type="scientific">marine sediment metagenome</name>
    <dbReference type="NCBI Taxonomy" id="412755"/>
    <lineage>
        <taxon>unclassified sequences</taxon>
        <taxon>metagenomes</taxon>
        <taxon>ecological metagenomes</taxon>
    </lineage>
</organism>
<evidence type="ECO:0000259" key="3">
    <source>
        <dbReference type="PROSITE" id="PS51898"/>
    </source>
</evidence>
<proteinExistence type="predicted"/>
<keyword evidence="2" id="KW-0175">Coiled coil</keyword>
<dbReference type="EMBL" id="BART01008046">
    <property type="protein sequence ID" value="GAG67840.1"/>
    <property type="molecule type" value="Genomic_DNA"/>
</dbReference>
<dbReference type="SUPFAM" id="SSF56349">
    <property type="entry name" value="DNA breaking-rejoining enzymes"/>
    <property type="match status" value="1"/>
</dbReference>
<feature type="domain" description="Tyr recombinase" evidence="3">
    <location>
        <begin position="9"/>
        <end position="202"/>
    </location>
</feature>
<protein>
    <recommendedName>
        <fullName evidence="3">Tyr recombinase domain-containing protein</fullName>
    </recommendedName>
</protein>
<dbReference type="Pfam" id="PF00589">
    <property type="entry name" value="Phage_integrase"/>
    <property type="match status" value="1"/>
</dbReference>
<dbReference type="GO" id="GO:0006310">
    <property type="term" value="P:DNA recombination"/>
    <property type="evidence" value="ECO:0007669"/>
    <property type="project" value="UniProtKB-KW"/>
</dbReference>
<dbReference type="GO" id="GO:0003677">
    <property type="term" value="F:DNA binding"/>
    <property type="evidence" value="ECO:0007669"/>
    <property type="project" value="InterPro"/>
</dbReference>
<dbReference type="InterPro" id="IPR011010">
    <property type="entry name" value="DNA_brk_join_enz"/>
</dbReference>
<dbReference type="Gene3D" id="1.10.443.10">
    <property type="entry name" value="Intergrase catalytic core"/>
    <property type="match status" value="1"/>
</dbReference>
<evidence type="ECO:0000313" key="4">
    <source>
        <dbReference type="EMBL" id="GAG67840.1"/>
    </source>
</evidence>
<evidence type="ECO:0000256" key="2">
    <source>
        <dbReference type="SAM" id="Coils"/>
    </source>
</evidence>
<dbReference type="GO" id="GO:0015074">
    <property type="term" value="P:DNA integration"/>
    <property type="evidence" value="ECO:0007669"/>
    <property type="project" value="InterPro"/>
</dbReference>
<dbReference type="CDD" id="cd00397">
    <property type="entry name" value="DNA_BRE_C"/>
    <property type="match status" value="1"/>
</dbReference>
<comment type="caution">
    <text evidence="4">The sequence shown here is derived from an EMBL/GenBank/DDBJ whole genome shotgun (WGS) entry which is preliminary data.</text>
</comment>
<accession>X0ZDW8</accession>
<evidence type="ECO:0000256" key="1">
    <source>
        <dbReference type="ARBA" id="ARBA00023172"/>
    </source>
</evidence>
<dbReference type="AlphaFoldDB" id="X0ZDW8"/>
<dbReference type="InterPro" id="IPR013762">
    <property type="entry name" value="Integrase-like_cat_sf"/>
</dbReference>
<sequence length="256" mass="30076">MRKGSRAATLDRVPSKQEFKKILQHGTIKDKALFLFAASSGMRINEILKLTPEMVNLDVDPPRVNIPGNISKTGDPRITFLTEEAKEYLLEWYKIRNDYLQLAIRKTKHVCKKTGNDDTIFPFHYNIAWTRWIYLIKKAKLDERDPTTNRHVLHIHCLRKWFLSQLKLEIPHVIAEAIAGHEQYLDDAYRRFTKEQIADYYKKGMHNLMVMNVQPDLTGIHAELKDKDQQIRELRDQMSMLMAKVLTSDDKEKKKD</sequence>
<name>X0ZDW8_9ZZZZ</name>
<keyword evidence="1" id="KW-0233">DNA recombination</keyword>
<feature type="coiled-coil region" evidence="2">
    <location>
        <begin position="217"/>
        <end position="244"/>
    </location>
</feature>